<dbReference type="SUPFAM" id="SSF51905">
    <property type="entry name" value="FAD/NAD(P)-binding domain"/>
    <property type="match status" value="1"/>
</dbReference>
<dbReference type="EMBL" id="JAVDQF010000001">
    <property type="protein sequence ID" value="MDR6268835.1"/>
    <property type="molecule type" value="Genomic_DNA"/>
</dbReference>
<organism evidence="2 3">
    <name type="scientific">Arthrobacter russicus</name>
    <dbReference type="NCBI Taxonomy" id="172040"/>
    <lineage>
        <taxon>Bacteria</taxon>
        <taxon>Bacillati</taxon>
        <taxon>Actinomycetota</taxon>
        <taxon>Actinomycetes</taxon>
        <taxon>Micrococcales</taxon>
        <taxon>Micrococcaceae</taxon>
        <taxon>Arthrobacter</taxon>
    </lineage>
</organism>
<proteinExistence type="predicted"/>
<keyword evidence="3" id="KW-1185">Reference proteome</keyword>
<dbReference type="Pfam" id="PF01266">
    <property type="entry name" value="DAO"/>
    <property type="match status" value="1"/>
</dbReference>
<protein>
    <submittedName>
        <fullName evidence="2">Glycine/D-amino acid oxidase-like deaminating enzyme</fullName>
    </submittedName>
</protein>
<dbReference type="InterPro" id="IPR006076">
    <property type="entry name" value="FAD-dep_OxRdtase"/>
</dbReference>
<name>A0ABU1J8T4_9MICC</name>
<dbReference type="Gene3D" id="3.50.50.60">
    <property type="entry name" value="FAD/NAD(P)-binding domain"/>
    <property type="match status" value="1"/>
</dbReference>
<dbReference type="RefSeq" id="WP_309796719.1">
    <property type="nucleotide sequence ID" value="NZ_BAAAHY010000006.1"/>
</dbReference>
<dbReference type="PANTHER" id="PTHR13847:SF285">
    <property type="entry name" value="FAD DEPENDENT OXIDOREDUCTASE DOMAIN-CONTAINING PROTEIN"/>
    <property type="match status" value="1"/>
</dbReference>
<dbReference type="PANTHER" id="PTHR13847">
    <property type="entry name" value="SARCOSINE DEHYDROGENASE-RELATED"/>
    <property type="match status" value="1"/>
</dbReference>
<dbReference type="InterPro" id="IPR036188">
    <property type="entry name" value="FAD/NAD-bd_sf"/>
</dbReference>
<evidence type="ECO:0000313" key="3">
    <source>
        <dbReference type="Proteomes" id="UP001185069"/>
    </source>
</evidence>
<accession>A0ABU1J8T4</accession>
<reference evidence="2 3" key="1">
    <citation type="submission" date="2023-07" db="EMBL/GenBank/DDBJ databases">
        <title>Sequencing the genomes of 1000 actinobacteria strains.</title>
        <authorList>
            <person name="Klenk H.-P."/>
        </authorList>
    </citation>
    <scope>NUCLEOTIDE SEQUENCE [LARGE SCALE GENOMIC DNA]</scope>
    <source>
        <strain evidence="2 3">DSM 14555</strain>
    </source>
</reference>
<evidence type="ECO:0000259" key="1">
    <source>
        <dbReference type="Pfam" id="PF01266"/>
    </source>
</evidence>
<dbReference type="Proteomes" id="UP001185069">
    <property type="component" value="Unassembled WGS sequence"/>
</dbReference>
<comment type="caution">
    <text evidence="2">The sequence shown here is derived from an EMBL/GenBank/DDBJ whole genome shotgun (WGS) entry which is preliminary data.</text>
</comment>
<feature type="domain" description="FAD dependent oxidoreductase" evidence="1">
    <location>
        <begin position="28"/>
        <end position="388"/>
    </location>
</feature>
<dbReference type="Gene3D" id="3.30.9.10">
    <property type="entry name" value="D-Amino Acid Oxidase, subunit A, domain 2"/>
    <property type="match status" value="1"/>
</dbReference>
<sequence length="457" mass="48699">MTVNGEVSFWFDPLPEPGPGLPGDAEADVAIVGGGFTGLWTAYYLAKARPGLRITVLEQRFCGYGASGRNGGWLTNSITGGRASYAAAGKSAVEEFQAAMNQTVDEVIRIAAEEGIDADLLRGGELTVARNPAQWQRAQAFAAAEAQWRGADVVLLSAPELAERLQVAGGLGGTWQPHCARLNPVKLLRGLLRTVRSLGVQVFESSKVLSIEPGLVRTERGEVRAPQIVRATEGFTAQLPGLRRRWLPLNSSMIVTEPLGPEAWNRIGWQGGETVGDFAHVYMYAQRTADGRIALGGRGKPYRFGSAVDADGATPEATLASLTKLLREMFPAAAPARIEHVWSGTLGVPRDWRASVTYDAGTGLAAAGGYVGTGVATTNLAGRTLRDLLLGTDSELARLPWVNRKVQQWEPEPLRWLAVNGLYAAYRAADAQESAGARAGAGTSFIASVADRISGHR</sequence>
<gene>
    <name evidence="2" type="ORF">JOE69_001073</name>
</gene>
<evidence type="ECO:0000313" key="2">
    <source>
        <dbReference type="EMBL" id="MDR6268835.1"/>
    </source>
</evidence>